<proteinExistence type="predicted"/>
<organism evidence="2 3">
    <name type="scientific">Streptomyces cremeus</name>
    <dbReference type="NCBI Taxonomy" id="66881"/>
    <lineage>
        <taxon>Bacteria</taxon>
        <taxon>Bacillati</taxon>
        <taxon>Actinomycetota</taxon>
        <taxon>Actinomycetes</taxon>
        <taxon>Kitasatosporales</taxon>
        <taxon>Streptomycetaceae</taxon>
        <taxon>Streptomyces</taxon>
    </lineage>
</organism>
<protein>
    <submittedName>
        <fullName evidence="2">DUF262 domain-containing protein</fullName>
    </submittedName>
</protein>
<dbReference type="Proteomes" id="UP001589718">
    <property type="component" value="Unassembled WGS sequence"/>
</dbReference>
<accession>A0ABV5P8A9</accession>
<dbReference type="Pfam" id="PF03235">
    <property type="entry name" value="GmrSD_N"/>
    <property type="match status" value="1"/>
</dbReference>
<evidence type="ECO:0000313" key="2">
    <source>
        <dbReference type="EMBL" id="MFB9519384.1"/>
    </source>
</evidence>
<comment type="caution">
    <text evidence="2">The sequence shown here is derived from an EMBL/GenBank/DDBJ whole genome shotgun (WGS) entry which is preliminary data.</text>
</comment>
<evidence type="ECO:0000313" key="3">
    <source>
        <dbReference type="Proteomes" id="UP001589718"/>
    </source>
</evidence>
<dbReference type="RefSeq" id="WP_345220732.1">
    <property type="nucleotide sequence ID" value="NZ_BAAAXE010000013.1"/>
</dbReference>
<dbReference type="PANTHER" id="PTHR39639">
    <property type="entry name" value="CHROMOSOME 16, WHOLE GENOME SHOTGUN SEQUENCE"/>
    <property type="match status" value="1"/>
</dbReference>
<name>A0ABV5P8A9_STRCM</name>
<gene>
    <name evidence="2" type="ORF">ACFFTU_05450</name>
</gene>
<feature type="domain" description="GmrSD restriction endonucleases N-terminal" evidence="1">
    <location>
        <begin position="59"/>
        <end position="200"/>
    </location>
</feature>
<reference evidence="2 3" key="1">
    <citation type="submission" date="2024-09" db="EMBL/GenBank/DDBJ databases">
        <authorList>
            <person name="Sun Q."/>
            <person name="Mori K."/>
        </authorList>
    </citation>
    <scope>NUCLEOTIDE SEQUENCE [LARGE SCALE GENOMIC DNA]</scope>
    <source>
        <strain evidence="2 3">JCM 4362</strain>
    </source>
</reference>
<dbReference type="PANTHER" id="PTHR39639:SF1">
    <property type="entry name" value="DUF262 DOMAIN-CONTAINING PROTEIN"/>
    <property type="match status" value="1"/>
</dbReference>
<sequence length="378" mass="42927">MRPGTDSQRILQKSMMEGILMQGKDQGKETASEAIQNDWEALRSDIRTHAMDFNIESLARLFNQGELVIPAFARPMVWSQVQKSQFIESLLLDLPIPSLFFSENPETYQYSVLDGAQRLHAAISYLQGEYTLTGLTDLISANGTCFEGLPIRMQMHLRMSTMRAVIISSASSTHVQTEVFSRLNTGGTALTTQELRNATHQGPFNTLTVELSRLPDFRKAIGAGANSTGNLRDVELVLRYFVLSEEMNRDFAISQRMFTEFLRRKNESTSSELEKYQTSFVKSLEKCLNAFGGEVFRRWRPESGKVDPRFSVPLYDAQMLAVTEFSRDLIFRHANKIRLGMHRLFSSEEFTNSLKATTPHSLNYRVSSVMEMIESVAR</sequence>
<dbReference type="InterPro" id="IPR004919">
    <property type="entry name" value="GmrSD_N"/>
</dbReference>
<dbReference type="EMBL" id="JBHMCR010000004">
    <property type="protein sequence ID" value="MFB9519384.1"/>
    <property type="molecule type" value="Genomic_DNA"/>
</dbReference>
<evidence type="ECO:0000259" key="1">
    <source>
        <dbReference type="Pfam" id="PF03235"/>
    </source>
</evidence>
<keyword evidence="3" id="KW-1185">Reference proteome</keyword>